<dbReference type="HOGENOM" id="CLU_1203816_0_0_11"/>
<dbReference type="STRING" id="1133849.O3I_021130"/>
<dbReference type="EMBL" id="CP003876">
    <property type="protein sequence ID" value="AFU02185.1"/>
    <property type="molecule type" value="Genomic_DNA"/>
</dbReference>
<organism evidence="1 2">
    <name type="scientific">Nocardia brasiliensis (strain ATCC 700358 / HUJEG-1)</name>
    <dbReference type="NCBI Taxonomy" id="1133849"/>
    <lineage>
        <taxon>Bacteria</taxon>
        <taxon>Bacillati</taxon>
        <taxon>Actinomycetota</taxon>
        <taxon>Actinomycetes</taxon>
        <taxon>Mycobacteriales</taxon>
        <taxon>Nocardiaceae</taxon>
        <taxon>Nocardia</taxon>
    </lineage>
</organism>
<evidence type="ECO:0000313" key="2">
    <source>
        <dbReference type="Proteomes" id="UP000006304"/>
    </source>
</evidence>
<reference evidence="1 2" key="1">
    <citation type="journal article" date="2012" name="J. Bacteriol.">
        <title>Complete genome sequence of Nocardia brasiliensis HUJEG-1.</title>
        <authorList>
            <person name="Vera-Cabrera L."/>
            <person name="Ortiz-Lopez R."/>
            <person name="Elizondo-Gonzalez R."/>
            <person name="Perez-Maya A.A."/>
            <person name="Ocampo-Candiani J."/>
        </authorList>
    </citation>
    <scope>NUCLEOTIDE SEQUENCE [LARGE SCALE GENOMIC DNA]</scope>
    <source>
        <strain evidence="2">ATCC 700358</strain>
    </source>
</reference>
<evidence type="ECO:0000313" key="1">
    <source>
        <dbReference type="EMBL" id="AFU02185.1"/>
    </source>
</evidence>
<dbReference type="AlphaFoldDB" id="K0EZ59"/>
<gene>
    <name evidence="1" type="ORF">O3I_021130</name>
</gene>
<dbReference type="KEGG" id="nbr:O3I_021130"/>
<sequence length="230" mass="25525">MARFPRPNPPDPEELSPPLRLPLRAHRSRRIAFVADGVGRLPLIPDRARSAALIPDQPRPVALAAYQRNRVTRTAGRTGRLPFIEDRAKRATLILDRARRRTLIADRSRRATLVPECAGWLTFVAPRFGWITLRANGFRARGRQDHWAGTGFGYGDVFDLRVQGGWRRGHVHQRHRVTVADTRAGVEDSVCSANRPAAQARRCSVSGAGLVCSVHACPSHQYSSRPPEGG</sequence>
<protein>
    <submittedName>
        <fullName evidence="1">Uncharacterized protein</fullName>
    </submittedName>
</protein>
<keyword evidence="2" id="KW-1185">Reference proteome</keyword>
<name>K0EZ59_NOCB7</name>
<proteinExistence type="predicted"/>
<accession>K0EZ59</accession>
<dbReference type="Proteomes" id="UP000006304">
    <property type="component" value="Chromosome"/>
</dbReference>